<dbReference type="InterPro" id="IPR027417">
    <property type="entry name" value="P-loop_NTPase"/>
</dbReference>
<reference evidence="2 3" key="1">
    <citation type="submission" date="2015-11" db="EMBL/GenBank/DDBJ databases">
        <title>Genomes and virulence difference between two physiological races of Phytophthora nicotianae.</title>
        <authorList>
            <person name="Liu H."/>
            <person name="Ma X."/>
            <person name="Yu H."/>
            <person name="Fang D."/>
            <person name="Li Y."/>
            <person name="Wang X."/>
            <person name="Wang W."/>
            <person name="Dong Y."/>
            <person name="Xiao B."/>
        </authorList>
    </citation>
    <scope>NUCLEOTIDE SEQUENCE [LARGE SCALE GENOMIC DNA]</scope>
    <source>
        <strain evidence="3">race 0</strain>
    </source>
</reference>
<dbReference type="SUPFAM" id="SSF52540">
    <property type="entry name" value="P-loop containing nucleoside triphosphate hydrolases"/>
    <property type="match status" value="1"/>
</dbReference>
<accession>A0A0W8CPZ8</accession>
<organism evidence="2 3">
    <name type="scientific">Phytophthora nicotianae</name>
    <name type="common">Potato buckeye rot agent</name>
    <name type="synonym">Phytophthora parasitica</name>
    <dbReference type="NCBI Taxonomy" id="4792"/>
    <lineage>
        <taxon>Eukaryota</taxon>
        <taxon>Sar</taxon>
        <taxon>Stramenopiles</taxon>
        <taxon>Oomycota</taxon>
        <taxon>Peronosporomycetes</taxon>
        <taxon>Peronosporales</taxon>
        <taxon>Peronosporaceae</taxon>
        <taxon>Phytophthora</taxon>
    </lineage>
</organism>
<proteinExistence type="predicted"/>
<evidence type="ECO:0000313" key="3">
    <source>
        <dbReference type="Proteomes" id="UP000052943"/>
    </source>
</evidence>
<dbReference type="OrthoDB" id="89935at2759"/>
<dbReference type="EMBL" id="LNFO01002312">
    <property type="protein sequence ID" value="KUF86295.1"/>
    <property type="molecule type" value="Genomic_DNA"/>
</dbReference>
<keyword evidence="1" id="KW-0812">Transmembrane</keyword>
<evidence type="ECO:0000313" key="2">
    <source>
        <dbReference type="EMBL" id="KUF86295.1"/>
    </source>
</evidence>
<sequence>MFGRKLWILSSYSMNLWKRNSRLYLWGVPGVGKSMLVILFAFYKALRQLKTVILFRKLKGTGFSMLYLNATTQQFWRKDRASFEDLHLVNDQSFELCLDGFVHDEIEQSFGILAQFRLLATGQYNLKNNDIPVLRRCLVPFWSKSDLIAIGEHFAWTEHDINEKYFYAGGNRRGFLLGEEVAKDSIDSAVRHVDLNGIQLLNTQYGLGSQVQIHRLRMASTGQSANLKKYYMSGSWFCVIKSVYALRKQAHIVTPTLLSGASRVLVSKPS</sequence>
<feature type="transmembrane region" description="Helical" evidence="1">
    <location>
        <begin position="23"/>
        <end position="46"/>
    </location>
</feature>
<protein>
    <submittedName>
        <fullName evidence="2">Uncharacterized protein</fullName>
    </submittedName>
</protein>
<evidence type="ECO:0000256" key="1">
    <source>
        <dbReference type="SAM" id="Phobius"/>
    </source>
</evidence>
<keyword evidence="1" id="KW-0472">Membrane</keyword>
<keyword evidence="1" id="KW-1133">Transmembrane helix</keyword>
<comment type="caution">
    <text evidence="2">The sequence shown here is derived from an EMBL/GenBank/DDBJ whole genome shotgun (WGS) entry which is preliminary data.</text>
</comment>
<name>A0A0W8CPZ8_PHYNI</name>
<dbReference type="Proteomes" id="UP000052943">
    <property type="component" value="Unassembled WGS sequence"/>
</dbReference>
<dbReference type="AlphaFoldDB" id="A0A0W8CPZ8"/>
<gene>
    <name evidence="2" type="ORF">AM587_10011321</name>
</gene>